<proteinExistence type="predicted"/>
<reference evidence="1 2" key="1">
    <citation type="journal article" date="2023" name="Genes (Basel)">
        <title>Chromosome-Level Genome Assembly and Circadian Gene Repertoire of the Patagonia Blennie Eleginops maclovinus-The Closest Ancestral Proxy of Antarctic Cryonotothenioids.</title>
        <authorList>
            <person name="Cheng C.C."/>
            <person name="Rivera-Colon A.G."/>
            <person name="Minhas B.F."/>
            <person name="Wilson L."/>
            <person name="Rayamajhi N."/>
            <person name="Vargas-Chacoff L."/>
            <person name="Catchen J.M."/>
        </authorList>
    </citation>
    <scope>NUCLEOTIDE SEQUENCE [LARGE SCALE GENOMIC DNA]</scope>
    <source>
        <strain evidence="1">JMC-PN-2008</strain>
    </source>
</reference>
<dbReference type="AlphaFoldDB" id="A0AAN8AD36"/>
<reference evidence="1 2" key="2">
    <citation type="journal article" date="2023" name="Mol. Biol. Evol.">
        <title>Genomics of Secondarily Temperate Adaptation in the Only Non-Antarctic Icefish.</title>
        <authorList>
            <person name="Rivera-Colon A.G."/>
            <person name="Rayamajhi N."/>
            <person name="Minhas B.F."/>
            <person name="Madrigal G."/>
            <person name="Bilyk K.T."/>
            <person name="Yoon V."/>
            <person name="Hune M."/>
            <person name="Gregory S."/>
            <person name="Cheng C.H.C."/>
            <person name="Catchen J.M."/>
        </authorList>
    </citation>
    <scope>NUCLEOTIDE SEQUENCE [LARGE SCALE GENOMIC DNA]</scope>
    <source>
        <strain evidence="1">JMC-PN-2008</strain>
    </source>
</reference>
<dbReference type="Proteomes" id="UP001346869">
    <property type="component" value="Unassembled WGS sequence"/>
</dbReference>
<accession>A0AAN8AD36</accession>
<comment type="caution">
    <text evidence="1">The sequence shown here is derived from an EMBL/GenBank/DDBJ whole genome shotgun (WGS) entry which is preliminary data.</text>
</comment>
<organism evidence="1 2">
    <name type="scientific">Eleginops maclovinus</name>
    <name type="common">Patagonian blennie</name>
    <name type="synonym">Eleginus maclovinus</name>
    <dbReference type="NCBI Taxonomy" id="56733"/>
    <lineage>
        <taxon>Eukaryota</taxon>
        <taxon>Metazoa</taxon>
        <taxon>Chordata</taxon>
        <taxon>Craniata</taxon>
        <taxon>Vertebrata</taxon>
        <taxon>Euteleostomi</taxon>
        <taxon>Actinopterygii</taxon>
        <taxon>Neopterygii</taxon>
        <taxon>Teleostei</taxon>
        <taxon>Neoteleostei</taxon>
        <taxon>Acanthomorphata</taxon>
        <taxon>Eupercaria</taxon>
        <taxon>Perciformes</taxon>
        <taxon>Notothenioidei</taxon>
        <taxon>Eleginopidae</taxon>
        <taxon>Eleginops</taxon>
    </lineage>
</organism>
<dbReference type="EMBL" id="JAUZQC010000015">
    <property type="protein sequence ID" value="KAK5858281.1"/>
    <property type="molecule type" value="Genomic_DNA"/>
</dbReference>
<protein>
    <submittedName>
        <fullName evidence="1">Uncharacterized protein</fullName>
    </submittedName>
</protein>
<sequence>MILASSAYIGPQPCRLLLIGGSSPRPSARLRLSGGALRLDPRLQACLALWKGCCEGSKIFVKITENQHLKK</sequence>
<keyword evidence="2" id="KW-1185">Reference proteome</keyword>
<gene>
    <name evidence="1" type="ORF">PBY51_002434</name>
</gene>
<evidence type="ECO:0000313" key="2">
    <source>
        <dbReference type="Proteomes" id="UP001346869"/>
    </source>
</evidence>
<evidence type="ECO:0000313" key="1">
    <source>
        <dbReference type="EMBL" id="KAK5858281.1"/>
    </source>
</evidence>
<name>A0AAN8AD36_ELEMC</name>